<organism evidence="2">
    <name type="scientific">Lepeophtheirus salmonis</name>
    <name type="common">Salmon louse</name>
    <name type="synonym">Caligus salmonis</name>
    <dbReference type="NCBI Taxonomy" id="72036"/>
    <lineage>
        <taxon>Eukaryota</taxon>
        <taxon>Metazoa</taxon>
        <taxon>Ecdysozoa</taxon>
        <taxon>Arthropoda</taxon>
        <taxon>Crustacea</taxon>
        <taxon>Multicrustacea</taxon>
        <taxon>Hexanauplia</taxon>
        <taxon>Copepoda</taxon>
        <taxon>Siphonostomatoida</taxon>
        <taxon>Caligidae</taxon>
        <taxon>Lepeophtheirus</taxon>
    </lineage>
</organism>
<name>A0A0K2UCM4_LEPSM</name>
<keyword evidence="1" id="KW-0732">Signal</keyword>
<dbReference type="RefSeq" id="XP_071750203.1">
    <property type="nucleotide sequence ID" value="XM_071894102.1"/>
</dbReference>
<dbReference type="InterPro" id="IPR013783">
    <property type="entry name" value="Ig-like_fold"/>
</dbReference>
<reference evidence="2" key="1">
    <citation type="submission" date="2014-05" db="EMBL/GenBank/DDBJ databases">
        <authorList>
            <person name="Chronopoulou M."/>
        </authorList>
    </citation>
    <scope>NUCLEOTIDE SEQUENCE</scope>
    <source>
        <tissue evidence="2">Whole organism</tissue>
    </source>
</reference>
<accession>A0A0K2UCM4</accession>
<feature type="signal peptide" evidence="1">
    <location>
        <begin position="1"/>
        <end position="23"/>
    </location>
</feature>
<dbReference type="EMBL" id="HACA01018346">
    <property type="protein sequence ID" value="CDW35707.1"/>
    <property type="molecule type" value="Transcribed_RNA"/>
</dbReference>
<dbReference type="GeneID" id="121131995"/>
<sequence>MSQTQALILIIILSLQIRMSTLSAEFASQLRIVSPLSSKPLDLIDGQEIVYSRRRTFHLLASSPTSDWSVCYFSLPNGSVCRLLHFDYDIPGCSEVSRDEGGSPTCRYEVNRPTDGNWTNSLFVFNETSGDFDVKSVSLRALVKSRLSTNKKRIKLRLDQSTEVQCTSERGYPAPKISWKYGYTLLVPHTPIVNCDDFSCSTESRLNFTGRRVGTSSLTCISTQTDTLGNIIKGYIY</sequence>
<protein>
    <submittedName>
        <fullName evidence="2">Uncharacterized protein</fullName>
    </submittedName>
</protein>
<proteinExistence type="predicted"/>
<evidence type="ECO:0000313" key="2">
    <source>
        <dbReference type="EMBL" id="CDW35707.1"/>
    </source>
</evidence>
<dbReference type="AlphaFoldDB" id="A0A0K2UCM4"/>
<dbReference type="Gene3D" id="2.60.40.10">
    <property type="entry name" value="Immunoglobulins"/>
    <property type="match status" value="1"/>
</dbReference>
<evidence type="ECO:0000256" key="1">
    <source>
        <dbReference type="SAM" id="SignalP"/>
    </source>
</evidence>
<feature type="chain" id="PRO_5005488576" evidence="1">
    <location>
        <begin position="24"/>
        <end position="237"/>
    </location>
</feature>